<accession>A0ABN1QIA3</accession>
<evidence type="ECO:0000313" key="1">
    <source>
        <dbReference type="EMBL" id="GAA0943077.1"/>
    </source>
</evidence>
<name>A0ABN1QIA3_9ACTN</name>
<dbReference type="EMBL" id="BAAAHH010000004">
    <property type="protein sequence ID" value="GAA0943077.1"/>
    <property type="molecule type" value="Genomic_DNA"/>
</dbReference>
<sequence length="99" mass="10121">MADEIAAGFLDAFEVGAQCGCGDVLVEVDGDVHVVEGPDQVMRRGVRAGEVRIQDCSGSGALAPAIIVWRAGPPTVGVADRVRLAVVGEGGFGMQAVEL</sequence>
<dbReference type="Proteomes" id="UP001500665">
    <property type="component" value="Unassembled WGS sequence"/>
</dbReference>
<gene>
    <name evidence="1" type="ORF">GCM10009550_14790</name>
</gene>
<evidence type="ECO:0000313" key="2">
    <source>
        <dbReference type="Proteomes" id="UP001500665"/>
    </source>
</evidence>
<proteinExistence type="predicted"/>
<organism evidence="1 2">
    <name type="scientific">Actinocorallia libanotica</name>
    <dbReference type="NCBI Taxonomy" id="46162"/>
    <lineage>
        <taxon>Bacteria</taxon>
        <taxon>Bacillati</taxon>
        <taxon>Actinomycetota</taxon>
        <taxon>Actinomycetes</taxon>
        <taxon>Streptosporangiales</taxon>
        <taxon>Thermomonosporaceae</taxon>
        <taxon>Actinocorallia</taxon>
    </lineage>
</organism>
<keyword evidence="2" id="KW-1185">Reference proteome</keyword>
<comment type="caution">
    <text evidence="1">The sequence shown here is derived from an EMBL/GenBank/DDBJ whole genome shotgun (WGS) entry which is preliminary data.</text>
</comment>
<protein>
    <submittedName>
        <fullName evidence="1">Uncharacterized protein</fullName>
    </submittedName>
</protein>
<reference evidence="1 2" key="1">
    <citation type="journal article" date="2019" name="Int. J. Syst. Evol. Microbiol.">
        <title>The Global Catalogue of Microorganisms (GCM) 10K type strain sequencing project: providing services to taxonomists for standard genome sequencing and annotation.</title>
        <authorList>
            <consortium name="The Broad Institute Genomics Platform"/>
            <consortium name="The Broad Institute Genome Sequencing Center for Infectious Disease"/>
            <person name="Wu L."/>
            <person name="Ma J."/>
        </authorList>
    </citation>
    <scope>NUCLEOTIDE SEQUENCE [LARGE SCALE GENOMIC DNA]</scope>
    <source>
        <strain evidence="1 2">JCM 10696</strain>
    </source>
</reference>